<evidence type="ECO:0000256" key="1">
    <source>
        <dbReference type="SAM" id="SignalP"/>
    </source>
</evidence>
<feature type="domain" description="DUF6265" evidence="2">
    <location>
        <begin position="22"/>
        <end position="128"/>
    </location>
</feature>
<keyword evidence="4" id="KW-1185">Reference proteome</keyword>
<gene>
    <name evidence="3" type="ORF">IRI77_14055</name>
</gene>
<dbReference type="AlphaFoldDB" id="A0A7S7NWE7"/>
<accession>A0A7S7NWE7</accession>
<evidence type="ECO:0000259" key="2">
    <source>
        <dbReference type="Pfam" id="PF19780"/>
    </source>
</evidence>
<reference evidence="3 4" key="1">
    <citation type="submission" date="2020-10" db="EMBL/GenBank/DDBJ databases">
        <title>Complete genome sequence of Paludibaculum fermentans P105T, a facultatively anaerobic acidobacterium capable of dissimilatory Fe(III) reduction.</title>
        <authorList>
            <person name="Dedysh S.N."/>
            <person name="Beletsky A.V."/>
            <person name="Kulichevskaya I.S."/>
            <person name="Mardanov A.V."/>
            <person name="Ravin N.V."/>
        </authorList>
    </citation>
    <scope>NUCLEOTIDE SEQUENCE [LARGE SCALE GENOMIC DNA]</scope>
    <source>
        <strain evidence="3 4">P105</strain>
    </source>
</reference>
<feature type="signal peptide" evidence="1">
    <location>
        <begin position="1"/>
        <end position="18"/>
    </location>
</feature>
<dbReference type="InterPro" id="IPR046232">
    <property type="entry name" value="DUF6265"/>
</dbReference>
<proteinExistence type="predicted"/>
<dbReference type="Pfam" id="PF19780">
    <property type="entry name" value="DUF6265"/>
    <property type="match status" value="1"/>
</dbReference>
<sequence length="150" mass="16837">MRKLLLLLLPAALFGADANQLDWMAGCWSSQGGPVRVDEQWTLPVGGMMLGLSRTVKQDKTVFHEFMRIETKQGAVTYTPRIGSAQAPVAFTLIKQSGDEVVFENLAHDFPQRILYRRTPDGLFARIEGARNGKQQAVDFPMQRTRCEAR</sequence>
<dbReference type="EMBL" id="CP063849">
    <property type="protein sequence ID" value="QOY91017.1"/>
    <property type="molecule type" value="Genomic_DNA"/>
</dbReference>
<name>A0A7S7NWE7_PALFE</name>
<protein>
    <recommendedName>
        <fullName evidence="2">DUF6265 domain-containing protein</fullName>
    </recommendedName>
</protein>
<evidence type="ECO:0000313" key="3">
    <source>
        <dbReference type="EMBL" id="QOY91017.1"/>
    </source>
</evidence>
<keyword evidence="1" id="KW-0732">Signal</keyword>
<feature type="chain" id="PRO_5032852109" description="DUF6265 domain-containing protein" evidence="1">
    <location>
        <begin position="19"/>
        <end position="150"/>
    </location>
</feature>
<evidence type="ECO:0000313" key="4">
    <source>
        <dbReference type="Proteomes" id="UP000593892"/>
    </source>
</evidence>
<dbReference type="RefSeq" id="WP_194452672.1">
    <property type="nucleotide sequence ID" value="NZ_CP063849.1"/>
</dbReference>
<dbReference type="Proteomes" id="UP000593892">
    <property type="component" value="Chromosome"/>
</dbReference>
<dbReference type="KEGG" id="pfer:IRI77_14055"/>
<organism evidence="3 4">
    <name type="scientific">Paludibaculum fermentans</name>
    <dbReference type="NCBI Taxonomy" id="1473598"/>
    <lineage>
        <taxon>Bacteria</taxon>
        <taxon>Pseudomonadati</taxon>
        <taxon>Acidobacteriota</taxon>
        <taxon>Terriglobia</taxon>
        <taxon>Bryobacterales</taxon>
        <taxon>Bryobacteraceae</taxon>
        <taxon>Paludibaculum</taxon>
    </lineage>
</organism>